<dbReference type="Gene3D" id="3.40.50.620">
    <property type="entry name" value="HUPs"/>
    <property type="match status" value="1"/>
</dbReference>
<reference evidence="2" key="1">
    <citation type="journal article" date="2019" name="Int. J. Syst. Evol. Microbiol.">
        <title>The Global Catalogue of Microorganisms (GCM) 10K type strain sequencing project: providing services to taxonomists for standard genome sequencing and annotation.</title>
        <authorList>
            <consortium name="The Broad Institute Genomics Platform"/>
            <consortium name="The Broad Institute Genome Sequencing Center for Infectious Disease"/>
            <person name="Wu L."/>
            <person name="Ma J."/>
        </authorList>
    </citation>
    <scope>NUCLEOTIDE SEQUENCE [LARGE SCALE GENOMIC DNA]</scope>
    <source>
        <strain evidence="2">CCUG 46385</strain>
    </source>
</reference>
<comment type="caution">
    <text evidence="1">The sequence shown here is derived from an EMBL/GenBank/DDBJ whole genome shotgun (WGS) entry which is preliminary data.</text>
</comment>
<name>A0ABV9QNP4_9FIRM</name>
<proteinExistence type="predicted"/>
<accession>A0ABV9QNP4</accession>
<organism evidence="1 2">
    <name type="scientific">Filifactor villosus</name>
    <dbReference type="NCBI Taxonomy" id="29374"/>
    <lineage>
        <taxon>Bacteria</taxon>
        <taxon>Bacillati</taxon>
        <taxon>Bacillota</taxon>
        <taxon>Clostridia</taxon>
        <taxon>Peptostreptococcales</taxon>
        <taxon>Filifactoraceae</taxon>
        <taxon>Filifactor</taxon>
    </lineage>
</organism>
<evidence type="ECO:0000313" key="1">
    <source>
        <dbReference type="EMBL" id="MFC4804306.1"/>
    </source>
</evidence>
<sequence length="131" mass="14985">MANIMICVTGQMECARLIRYALTLQKEKRDELYLVHVSAEENKSFTDSIEALQYLYAQASENGAGLNVLKSKNVLDTLQEFVIKHKIDVVVMGESNATKRENSMIERLQDSLKKKRSTAEIHKVARKEKLR</sequence>
<protein>
    <recommendedName>
        <fullName evidence="3">UspA domain-containing protein</fullName>
    </recommendedName>
</protein>
<dbReference type="EMBL" id="JBHSHL010000014">
    <property type="protein sequence ID" value="MFC4804306.1"/>
    <property type="molecule type" value="Genomic_DNA"/>
</dbReference>
<dbReference type="InterPro" id="IPR014729">
    <property type="entry name" value="Rossmann-like_a/b/a_fold"/>
</dbReference>
<evidence type="ECO:0008006" key="3">
    <source>
        <dbReference type="Google" id="ProtNLM"/>
    </source>
</evidence>
<keyword evidence="2" id="KW-1185">Reference proteome</keyword>
<dbReference type="Proteomes" id="UP001595916">
    <property type="component" value="Unassembled WGS sequence"/>
</dbReference>
<dbReference type="RefSeq" id="WP_379787812.1">
    <property type="nucleotide sequence ID" value="NZ_JBHSHL010000014.1"/>
</dbReference>
<gene>
    <name evidence="1" type="ORF">ACFO4R_04350</name>
</gene>
<evidence type="ECO:0000313" key="2">
    <source>
        <dbReference type="Proteomes" id="UP001595916"/>
    </source>
</evidence>
<dbReference type="SUPFAM" id="SSF52402">
    <property type="entry name" value="Adenine nucleotide alpha hydrolases-like"/>
    <property type="match status" value="1"/>
</dbReference>